<feature type="region of interest" description="Disordered" evidence="1">
    <location>
        <begin position="1"/>
        <end position="31"/>
    </location>
</feature>
<evidence type="ECO:0000313" key="2">
    <source>
        <dbReference type="EMBL" id="EEY22288.1"/>
    </source>
</evidence>
<proteinExistence type="predicted"/>
<dbReference type="KEGG" id="val:VDBG_08398"/>
<dbReference type="HOGENOM" id="CLU_2980837_0_0_1"/>
<dbReference type="OrthoDB" id="10249365at2759"/>
<reference evidence="3" key="1">
    <citation type="journal article" date="2011" name="PLoS Pathog.">
        <title>Comparative genomics yields insights into niche adaptation of plant vascular wilt pathogens.</title>
        <authorList>
            <person name="Klosterman S.J."/>
            <person name="Subbarao K.V."/>
            <person name="Kang S."/>
            <person name="Veronese P."/>
            <person name="Gold S.E."/>
            <person name="Thomma B.P.H.J."/>
            <person name="Chen Z."/>
            <person name="Henrissat B."/>
            <person name="Lee Y.-H."/>
            <person name="Park J."/>
            <person name="Garcia-Pedrajas M.D."/>
            <person name="Barbara D.J."/>
            <person name="Anchieta A."/>
            <person name="de Jonge R."/>
            <person name="Santhanam P."/>
            <person name="Maruthachalam K."/>
            <person name="Atallah Z."/>
            <person name="Amyotte S.G."/>
            <person name="Paz Z."/>
            <person name="Inderbitzin P."/>
            <person name="Hayes R.J."/>
            <person name="Heiman D.I."/>
            <person name="Young S."/>
            <person name="Zeng Q."/>
            <person name="Engels R."/>
            <person name="Galagan J."/>
            <person name="Cuomo C.A."/>
            <person name="Dobinson K.F."/>
            <person name="Ma L.-J."/>
        </authorList>
    </citation>
    <scope>NUCLEOTIDE SEQUENCE [LARGE SCALE GENOMIC DNA]</scope>
    <source>
        <strain evidence="3">VaMs.102 / ATCC MYA-4576 / FGSC 10136</strain>
    </source>
</reference>
<sequence>MNVSEPQSVAEVEASIKSARTSMTDEESMRKRQTEEWFGEAYESIKPPLPRFMGYLIP</sequence>
<evidence type="ECO:0000313" key="3">
    <source>
        <dbReference type="Proteomes" id="UP000008698"/>
    </source>
</evidence>
<protein>
    <submittedName>
        <fullName evidence="2">Nitrate reductase</fullName>
    </submittedName>
</protein>
<name>C9STX7_VERA1</name>
<keyword evidence="3" id="KW-1185">Reference proteome</keyword>
<gene>
    <name evidence="2" type="ORF">VDBG_08398</name>
</gene>
<organism evidence="3">
    <name type="scientific">Verticillium alfalfae (strain VaMs.102 / ATCC MYA-4576 / FGSC 10136)</name>
    <name type="common">Verticillium wilt of alfalfa</name>
    <name type="synonym">Verticillium albo-atrum</name>
    <dbReference type="NCBI Taxonomy" id="526221"/>
    <lineage>
        <taxon>Eukaryota</taxon>
        <taxon>Fungi</taxon>
        <taxon>Dikarya</taxon>
        <taxon>Ascomycota</taxon>
        <taxon>Pezizomycotina</taxon>
        <taxon>Sordariomycetes</taxon>
        <taxon>Hypocreomycetidae</taxon>
        <taxon>Glomerellales</taxon>
        <taxon>Plectosphaerellaceae</taxon>
        <taxon>Verticillium</taxon>
    </lineage>
</organism>
<evidence type="ECO:0000256" key="1">
    <source>
        <dbReference type="SAM" id="MobiDB-lite"/>
    </source>
</evidence>
<dbReference type="AlphaFoldDB" id="C9STX7"/>
<dbReference type="Proteomes" id="UP000008698">
    <property type="component" value="Unassembled WGS sequence"/>
</dbReference>
<dbReference type="EMBL" id="DS985225">
    <property type="protein sequence ID" value="EEY22288.1"/>
    <property type="molecule type" value="Genomic_DNA"/>
</dbReference>
<accession>C9STX7</accession>
<dbReference type="GeneID" id="9529402"/>
<dbReference type="RefSeq" id="XP_003001353.1">
    <property type="nucleotide sequence ID" value="XM_003001307.1"/>
</dbReference>